<evidence type="ECO:0000259" key="7">
    <source>
        <dbReference type="Pfam" id="PF01738"/>
    </source>
</evidence>
<dbReference type="GO" id="GO:0005829">
    <property type="term" value="C:cytosol"/>
    <property type="evidence" value="ECO:0007669"/>
    <property type="project" value="UniProtKB-SubCell"/>
</dbReference>
<keyword evidence="4" id="KW-0963">Cytoplasm</keyword>
<name>A0A9Q0ETX2_9TELE</name>
<dbReference type="AlphaFoldDB" id="A0A9Q0ETX2"/>
<keyword evidence="5" id="KW-0378">Hydrolase</keyword>
<keyword evidence="9" id="KW-1185">Reference proteome</keyword>
<evidence type="ECO:0000256" key="6">
    <source>
        <dbReference type="SAM" id="MobiDB-lite"/>
    </source>
</evidence>
<evidence type="ECO:0000256" key="5">
    <source>
        <dbReference type="ARBA" id="ARBA00022801"/>
    </source>
</evidence>
<sequence>MANEAKPCPCDLGDRMEYGGLGREVQAEAGPSSASHRAEAGPSSASHRAEAGPSSASHRAVVLIHDIYGWRLPNTRYIADMLAANGYIVVCPDFYVGKDPWSPTSDWSRFQEWLEDKKPTGINREVDAVLRFLKEQCGASLIGSVGFCWGGVAVHHLALDYPEIKAGVSVYGIIRETEHCFDLKSPLLFIFAEKDTVVPLEQVSVLEAGLKEKCTVDYRVKIFPGQSHGFVHRKREDINPADQPLVQEARSDMLSWLNTYM</sequence>
<dbReference type="EMBL" id="JANIIK010000037">
    <property type="protein sequence ID" value="KAJ3611523.1"/>
    <property type="molecule type" value="Genomic_DNA"/>
</dbReference>
<organism evidence="8 9">
    <name type="scientific">Muraenolepis orangiensis</name>
    <name type="common">Patagonian moray cod</name>
    <dbReference type="NCBI Taxonomy" id="630683"/>
    <lineage>
        <taxon>Eukaryota</taxon>
        <taxon>Metazoa</taxon>
        <taxon>Chordata</taxon>
        <taxon>Craniata</taxon>
        <taxon>Vertebrata</taxon>
        <taxon>Euteleostomi</taxon>
        <taxon>Actinopterygii</taxon>
        <taxon>Neopterygii</taxon>
        <taxon>Teleostei</taxon>
        <taxon>Neoteleostei</taxon>
        <taxon>Acanthomorphata</taxon>
        <taxon>Zeiogadaria</taxon>
        <taxon>Gadariae</taxon>
        <taxon>Gadiformes</taxon>
        <taxon>Muraenolepidoidei</taxon>
        <taxon>Muraenolepididae</taxon>
        <taxon>Muraenolepis</taxon>
    </lineage>
</organism>
<comment type="similarity">
    <text evidence="2">Belongs to the dienelactone hydrolase family.</text>
</comment>
<dbReference type="PANTHER" id="PTHR46812:SF1">
    <property type="entry name" value="CARBOXYMETHYLENEBUTENOLIDASE HOMOLOG"/>
    <property type="match status" value="1"/>
</dbReference>
<comment type="caution">
    <text evidence="8">The sequence shown here is derived from an EMBL/GenBank/DDBJ whole genome shotgun (WGS) entry which is preliminary data.</text>
</comment>
<dbReference type="Gene3D" id="3.40.50.1820">
    <property type="entry name" value="alpha/beta hydrolase"/>
    <property type="match status" value="1"/>
</dbReference>
<evidence type="ECO:0000256" key="1">
    <source>
        <dbReference type="ARBA" id="ARBA00004514"/>
    </source>
</evidence>
<accession>A0A9Q0ETX2</accession>
<reference evidence="8" key="1">
    <citation type="submission" date="2022-07" db="EMBL/GenBank/DDBJ databases">
        <title>Chromosome-level genome of Muraenolepis orangiensis.</title>
        <authorList>
            <person name="Kim J."/>
        </authorList>
    </citation>
    <scope>NUCLEOTIDE SEQUENCE</scope>
    <source>
        <strain evidence="8">KU_S4_2022</strain>
        <tissue evidence="8">Muscle</tissue>
    </source>
</reference>
<dbReference type="SUPFAM" id="SSF53474">
    <property type="entry name" value="alpha/beta-Hydrolases"/>
    <property type="match status" value="1"/>
</dbReference>
<evidence type="ECO:0000256" key="2">
    <source>
        <dbReference type="ARBA" id="ARBA00008456"/>
    </source>
</evidence>
<dbReference type="OrthoDB" id="17560at2759"/>
<feature type="domain" description="Dienelactone hydrolase" evidence="7">
    <location>
        <begin position="51"/>
        <end position="260"/>
    </location>
</feature>
<evidence type="ECO:0000313" key="8">
    <source>
        <dbReference type="EMBL" id="KAJ3611523.1"/>
    </source>
</evidence>
<dbReference type="GO" id="GO:0016787">
    <property type="term" value="F:hydrolase activity"/>
    <property type="evidence" value="ECO:0007669"/>
    <property type="project" value="UniProtKB-KW"/>
</dbReference>
<dbReference type="PANTHER" id="PTHR46812">
    <property type="entry name" value="CARBOXYMETHYLENEBUTENOLIDASE HOMOLOG"/>
    <property type="match status" value="1"/>
</dbReference>
<feature type="region of interest" description="Disordered" evidence="6">
    <location>
        <begin position="21"/>
        <end position="53"/>
    </location>
</feature>
<protein>
    <recommendedName>
        <fullName evidence="3">Carboxymethylenebutenolidase homolog</fullName>
    </recommendedName>
</protein>
<evidence type="ECO:0000313" key="9">
    <source>
        <dbReference type="Proteomes" id="UP001148018"/>
    </source>
</evidence>
<evidence type="ECO:0000256" key="3">
    <source>
        <dbReference type="ARBA" id="ARBA00014180"/>
    </source>
</evidence>
<proteinExistence type="inferred from homology"/>
<dbReference type="InterPro" id="IPR042946">
    <property type="entry name" value="CMBL"/>
</dbReference>
<dbReference type="Proteomes" id="UP001148018">
    <property type="component" value="Unassembled WGS sequence"/>
</dbReference>
<dbReference type="InterPro" id="IPR002925">
    <property type="entry name" value="Dienelactn_hydro"/>
</dbReference>
<dbReference type="InterPro" id="IPR029058">
    <property type="entry name" value="AB_hydrolase_fold"/>
</dbReference>
<dbReference type="Pfam" id="PF01738">
    <property type="entry name" value="DLH"/>
    <property type="match status" value="1"/>
</dbReference>
<gene>
    <name evidence="8" type="ORF">NHX12_021538</name>
</gene>
<comment type="subcellular location">
    <subcellularLocation>
        <location evidence="1">Cytoplasm</location>
        <location evidence="1">Cytosol</location>
    </subcellularLocation>
</comment>
<evidence type="ECO:0000256" key="4">
    <source>
        <dbReference type="ARBA" id="ARBA00022490"/>
    </source>
</evidence>